<dbReference type="PANTHER" id="PTHR30177">
    <property type="entry name" value="GLYCINE BETAINE/L-PROLINE TRANSPORT SYSTEM PERMEASE PROTEIN PROW"/>
    <property type="match status" value="1"/>
</dbReference>
<keyword evidence="4 8" id="KW-1133">Transmembrane helix</keyword>
<organism evidence="10 11">
    <name type="scientific">Megasphaera micronuciformis F0359</name>
    <dbReference type="NCBI Taxonomy" id="706434"/>
    <lineage>
        <taxon>Bacteria</taxon>
        <taxon>Bacillati</taxon>
        <taxon>Bacillota</taxon>
        <taxon>Negativicutes</taxon>
        <taxon>Veillonellales</taxon>
        <taxon>Veillonellaceae</taxon>
        <taxon>Megasphaera</taxon>
    </lineage>
</organism>
<feature type="domain" description="ABC transmembrane type-1" evidence="9">
    <location>
        <begin position="19"/>
        <end position="198"/>
    </location>
</feature>
<keyword evidence="3 8" id="KW-0812">Transmembrane</keyword>
<dbReference type="GO" id="GO:0031460">
    <property type="term" value="P:glycine betaine transport"/>
    <property type="evidence" value="ECO:0007669"/>
    <property type="project" value="TreeGrafter"/>
</dbReference>
<evidence type="ECO:0000256" key="6">
    <source>
        <dbReference type="ARBA" id="ARBA00035642"/>
    </source>
</evidence>
<evidence type="ECO:0000256" key="5">
    <source>
        <dbReference type="ARBA" id="ARBA00023136"/>
    </source>
</evidence>
<evidence type="ECO:0000256" key="3">
    <source>
        <dbReference type="ARBA" id="ARBA00022692"/>
    </source>
</evidence>
<dbReference type="STRING" id="706434.HMPREF9429_00830"/>
<feature type="transmembrane region" description="Helical" evidence="8">
    <location>
        <begin position="206"/>
        <end position="225"/>
    </location>
</feature>
<dbReference type="PROSITE" id="PS50928">
    <property type="entry name" value="ABC_TM1"/>
    <property type="match status" value="1"/>
</dbReference>
<name>E2ZBK0_9FIRM</name>
<gene>
    <name evidence="10" type="ORF">HMPREF9429_00830</name>
</gene>
<dbReference type="Pfam" id="PF04069">
    <property type="entry name" value="OpuAC"/>
    <property type="match status" value="1"/>
</dbReference>
<dbReference type="RefSeq" id="WP_006941848.1">
    <property type="nucleotide sequence ID" value="NZ_GL538208.1"/>
</dbReference>
<comment type="caution">
    <text evidence="10">The sequence shown here is derived from an EMBL/GenBank/DDBJ whole genome shotgun (WGS) entry which is preliminary data.</text>
</comment>
<comment type="similarity">
    <text evidence="7">In the N-terminal section; belongs to the binding-protein-dependent transport system permease family.</text>
</comment>
<evidence type="ECO:0000256" key="7">
    <source>
        <dbReference type="ARBA" id="ARBA00035652"/>
    </source>
</evidence>
<comment type="subcellular location">
    <subcellularLocation>
        <location evidence="8">Cell membrane</location>
        <topology evidence="8">Multi-pass membrane protein</topology>
    </subcellularLocation>
    <subcellularLocation>
        <location evidence="1">Membrane</location>
        <topology evidence="1">Multi-pass membrane protein</topology>
    </subcellularLocation>
</comment>
<dbReference type="Gene3D" id="3.40.190.10">
    <property type="entry name" value="Periplasmic binding protein-like II"/>
    <property type="match status" value="1"/>
</dbReference>
<dbReference type="AlphaFoldDB" id="E2ZBK0"/>
<dbReference type="GO" id="GO:0022857">
    <property type="term" value="F:transmembrane transporter activity"/>
    <property type="evidence" value="ECO:0007669"/>
    <property type="project" value="InterPro"/>
</dbReference>
<dbReference type="Gene3D" id="1.10.3720.10">
    <property type="entry name" value="MetI-like"/>
    <property type="match status" value="1"/>
</dbReference>
<dbReference type="FunFam" id="1.10.3720.10:FF:000001">
    <property type="entry name" value="Glycine betaine ABC transporter, permease"/>
    <property type="match status" value="1"/>
</dbReference>
<feature type="transmembrane region" description="Helical" evidence="8">
    <location>
        <begin position="66"/>
        <end position="94"/>
    </location>
</feature>
<dbReference type="InterPro" id="IPR000515">
    <property type="entry name" value="MetI-like"/>
</dbReference>
<comment type="similarity">
    <text evidence="8">Belongs to the binding-protein-dependent transport system permease family.</text>
</comment>
<feature type="transmembrane region" description="Helical" evidence="8">
    <location>
        <begin position="25"/>
        <end position="45"/>
    </location>
</feature>
<dbReference type="OrthoDB" id="9801163at2"/>
<dbReference type="eggNOG" id="COG1174">
    <property type="taxonomic scope" value="Bacteria"/>
</dbReference>
<accession>E2ZBK0</accession>
<dbReference type="SUPFAM" id="SSF161098">
    <property type="entry name" value="MetI-like"/>
    <property type="match status" value="1"/>
</dbReference>
<dbReference type="EMBL" id="AECS01000036">
    <property type="protein sequence ID" value="EFQ04228.1"/>
    <property type="molecule type" value="Genomic_DNA"/>
</dbReference>
<evidence type="ECO:0000313" key="10">
    <source>
        <dbReference type="EMBL" id="EFQ04228.1"/>
    </source>
</evidence>
<keyword evidence="2 8" id="KW-0813">Transport</keyword>
<feature type="transmembrane region" description="Helical" evidence="8">
    <location>
        <begin position="179"/>
        <end position="200"/>
    </location>
</feature>
<dbReference type="PANTHER" id="PTHR30177:SF4">
    <property type="entry name" value="OSMOPROTECTANT IMPORT PERMEASE PROTEIN OSMW"/>
    <property type="match status" value="1"/>
</dbReference>
<reference evidence="10 11" key="1">
    <citation type="submission" date="2010-08" db="EMBL/GenBank/DDBJ databases">
        <authorList>
            <person name="Weinstock G."/>
            <person name="Sodergren E."/>
            <person name="Clifton S."/>
            <person name="Fulton L."/>
            <person name="Fulton B."/>
            <person name="Courtney L."/>
            <person name="Fronick C."/>
            <person name="Harrison M."/>
            <person name="Strong C."/>
            <person name="Farmer C."/>
            <person name="Delahaunty K."/>
            <person name="Markovic C."/>
            <person name="Hall O."/>
            <person name="Minx P."/>
            <person name="Tomlinson C."/>
            <person name="Mitreva M."/>
            <person name="Hou S."/>
            <person name="Chen J."/>
            <person name="Wollam A."/>
            <person name="Pepin K.H."/>
            <person name="Johnson M."/>
            <person name="Bhonagiri V."/>
            <person name="Zhang X."/>
            <person name="Suruliraj S."/>
            <person name="Warren W."/>
            <person name="Chinwalla A."/>
            <person name="Mardis E.R."/>
            <person name="Wilson R.K."/>
        </authorList>
    </citation>
    <scope>NUCLEOTIDE SEQUENCE [LARGE SCALE GENOMIC DNA]</scope>
    <source>
        <strain evidence="10 11">F0359</strain>
    </source>
</reference>
<dbReference type="HOGENOM" id="CLU_038355_0_1_9"/>
<evidence type="ECO:0000256" key="2">
    <source>
        <dbReference type="ARBA" id="ARBA00022448"/>
    </source>
</evidence>
<dbReference type="eggNOG" id="COG1732">
    <property type="taxonomic scope" value="Bacteria"/>
</dbReference>
<dbReference type="CDD" id="cd06261">
    <property type="entry name" value="TM_PBP2"/>
    <property type="match status" value="1"/>
</dbReference>
<evidence type="ECO:0000313" key="11">
    <source>
        <dbReference type="Proteomes" id="UP000003195"/>
    </source>
</evidence>
<dbReference type="GO" id="GO:0043190">
    <property type="term" value="C:ATP-binding cassette (ABC) transporter complex"/>
    <property type="evidence" value="ECO:0007669"/>
    <property type="project" value="InterPro"/>
</dbReference>
<evidence type="ECO:0000256" key="1">
    <source>
        <dbReference type="ARBA" id="ARBA00004141"/>
    </source>
</evidence>
<evidence type="ECO:0000259" key="9">
    <source>
        <dbReference type="PROSITE" id="PS50928"/>
    </source>
</evidence>
<dbReference type="Pfam" id="PF00528">
    <property type="entry name" value="BPD_transp_1"/>
    <property type="match status" value="1"/>
</dbReference>
<sequence>MNNLIAVFIDRQHDLFTALIQHLELSVSSLCLAILIAFPLGLFISRKPRMAAVITQLTGIMQTLPSLAILGLMIPLFGIGPIPALVALVIYALFPILQNTVTGINEIDPSLQEAGEALGMNRFVKLKTYEIPLAMPVIMSGVRTAAVMIIGTATLAALIGAGGLGSFILLGIDRHDSSLIIIGAFASALLAIAFSSFLRLAERRSLRFITVSFLIIAIGTTAAFVQPNMPHNKVIIAGKLGTEPDILINMYKELIEAHSDLKVELKPNFGKTAFLYEAIKSGDIDIYPEFTGTVTTTLLKEKPTPSTNAETVYKQGRDLIYKQDHLVYLEPMAYENTYAVAVPSAFAETHSLKTISDLVRVSDYAVAGFTLEFTDREDGYRGLQSLYGLNLHVKTMEPALRYEALKNGAITITDAYSTDSELVQYDLVVLQDDKHLFPSYRGAPLIRESVLIDHPELKEILNALGGKITEDEMRTMNYDVRVNGKSAQDVAKHYLQSRGLI</sequence>
<proteinExistence type="inferred from homology"/>
<dbReference type="CDD" id="cd13610">
    <property type="entry name" value="PBP2_ChoS"/>
    <property type="match status" value="1"/>
</dbReference>
<evidence type="ECO:0000256" key="8">
    <source>
        <dbReference type="RuleBase" id="RU363032"/>
    </source>
</evidence>
<dbReference type="InterPro" id="IPR051204">
    <property type="entry name" value="ABC_transp_perm/SBD"/>
</dbReference>
<dbReference type="InterPro" id="IPR058089">
    <property type="entry name" value="EgtUBC_SBD"/>
</dbReference>
<protein>
    <submittedName>
        <fullName evidence="10">ABC transporter, substrate-binding protein, QAT family</fullName>
    </submittedName>
</protein>
<comment type="similarity">
    <text evidence="6">In the C-terminal section; belongs to the OsmX family.</text>
</comment>
<dbReference type="InterPro" id="IPR035906">
    <property type="entry name" value="MetI-like_sf"/>
</dbReference>
<keyword evidence="11" id="KW-1185">Reference proteome</keyword>
<feature type="transmembrane region" description="Helical" evidence="8">
    <location>
        <begin position="145"/>
        <end position="172"/>
    </location>
</feature>
<evidence type="ECO:0000256" key="4">
    <source>
        <dbReference type="ARBA" id="ARBA00022989"/>
    </source>
</evidence>
<dbReference type="Proteomes" id="UP000003195">
    <property type="component" value="Unassembled WGS sequence"/>
</dbReference>
<dbReference type="InterPro" id="IPR007210">
    <property type="entry name" value="ABC_Gly_betaine_transp_sub-bd"/>
</dbReference>
<keyword evidence="5 8" id="KW-0472">Membrane</keyword>
<dbReference type="SUPFAM" id="SSF53850">
    <property type="entry name" value="Periplasmic binding protein-like II"/>
    <property type="match status" value="1"/>
</dbReference>
<dbReference type="Gene3D" id="3.40.190.120">
    <property type="entry name" value="Osmoprotection protein (prox), domain 2"/>
    <property type="match status" value="1"/>
</dbReference>